<name>A0A815PYD3_9BILA</name>
<evidence type="ECO:0000313" key="2">
    <source>
        <dbReference type="EMBL" id="CAF1455369.1"/>
    </source>
</evidence>
<protein>
    <submittedName>
        <fullName evidence="2">Uncharacterized protein</fullName>
    </submittedName>
</protein>
<evidence type="ECO:0000313" key="4">
    <source>
        <dbReference type="EMBL" id="CAF4083028.1"/>
    </source>
</evidence>
<dbReference type="AlphaFoldDB" id="A0A815PYD3"/>
<dbReference type="EMBL" id="CAJNON010002379">
    <property type="protein sequence ID" value="CAF1508677.1"/>
    <property type="molecule type" value="Genomic_DNA"/>
</dbReference>
<dbReference type="Proteomes" id="UP000663860">
    <property type="component" value="Unassembled WGS sequence"/>
</dbReference>
<evidence type="ECO:0000313" key="3">
    <source>
        <dbReference type="EMBL" id="CAF1508677.1"/>
    </source>
</evidence>
<sequence>MTFNVVTGVSYESEINEIRAFRTIEQWRSCIRQADFEDTFIYDEQEDDSTDDIRLYFANQKNKIQMK</sequence>
<dbReference type="Proteomes" id="UP000663868">
    <property type="component" value="Unassembled WGS sequence"/>
</dbReference>
<gene>
    <name evidence="2" type="ORF">IZO911_LOCUS42610</name>
    <name evidence="1" type="ORF">JYZ213_LOCUS40848</name>
    <name evidence="4" type="ORF">KXQ929_LOCUS33470</name>
    <name evidence="5" type="ORF">OXD698_LOCUS36129</name>
    <name evidence="3" type="ORF">VCS650_LOCUS42647</name>
</gene>
<comment type="caution">
    <text evidence="2">The sequence shown here is derived from an EMBL/GenBank/DDBJ whole genome shotgun (WGS) entry which is preliminary data.</text>
</comment>
<dbReference type="Proteomes" id="UP000663845">
    <property type="component" value="Unassembled WGS sequence"/>
</dbReference>
<dbReference type="EMBL" id="CAJNOG010001557">
    <property type="protein sequence ID" value="CAF1453846.1"/>
    <property type="molecule type" value="Genomic_DNA"/>
</dbReference>
<proteinExistence type="predicted"/>
<accession>A0A815PYD3</accession>
<dbReference type="EMBL" id="CAJNOE010001867">
    <property type="protein sequence ID" value="CAF1455369.1"/>
    <property type="molecule type" value="Genomic_DNA"/>
</dbReference>
<evidence type="ECO:0000313" key="5">
    <source>
        <dbReference type="EMBL" id="CAF4114534.1"/>
    </source>
</evidence>
<dbReference type="Proteomes" id="UP000663891">
    <property type="component" value="Unassembled WGS sequence"/>
</dbReference>
<dbReference type="EMBL" id="CAJOAZ010005840">
    <property type="protein sequence ID" value="CAF4114534.1"/>
    <property type="molecule type" value="Genomic_DNA"/>
</dbReference>
<dbReference type="EMBL" id="CAJOBB010004299">
    <property type="protein sequence ID" value="CAF4083028.1"/>
    <property type="molecule type" value="Genomic_DNA"/>
</dbReference>
<dbReference type="Proteomes" id="UP000663844">
    <property type="component" value="Unassembled WGS sequence"/>
</dbReference>
<organism evidence="2 6">
    <name type="scientific">Adineta steineri</name>
    <dbReference type="NCBI Taxonomy" id="433720"/>
    <lineage>
        <taxon>Eukaryota</taxon>
        <taxon>Metazoa</taxon>
        <taxon>Spiralia</taxon>
        <taxon>Gnathifera</taxon>
        <taxon>Rotifera</taxon>
        <taxon>Eurotatoria</taxon>
        <taxon>Bdelloidea</taxon>
        <taxon>Adinetida</taxon>
        <taxon>Adinetidae</taxon>
        <taxon>Adineta</taxon>
    </lineage>
</organism>
<evidence type="ECO:0000313" key="6">
    <source>
        <dbReference type="Proteomes" id="UP000663860"/>
    </source>
</evidence>
<evidence type="ECO:0000313" key="1">
    <source>
        <dbReference type="EMBL" id="CAF1453846.1"/>
    </source>
</evidence>
<reference evidence="2" key="1">
    <citation type="submission" date="2021-02" db="EMBL/GenBank/DDBJ databases">
        <authorList>
            <person name="Nowell W R."/>
        </authorList>
    </citation>
    <scope>NUCLEOTIDE SEQUENCE</scope>
</reference>